<accession>A0A6J7LAC0</accession>
<sequence length="203" mass="22911">MSRNNGNDGYEDLSGEIDASVPVELGDTESILEEVIHTIASAPNVPLSSTPRIDRDHVVALLQDAQACLPDEIRQARWMLKERQEFMVKTQREADEIVEAARVQAERMVQRTEVVRAAETRARQVLEAADADSRRLKNETEDFLDRRLASFEILLDRLTRTVSQGRERLSIVGAAPEPTRSDNDVDEIVSSAPTFFDQDDDQY</sequence>
<dbReference type="AlphaFoldDB" id="A0A6J7LAC0"/>
<organism evidence="2">
    <name type="scientific">freshwater metagenome</name>
    <dbReference type="NCBI Taxonomy" id="449393"/>
    <lineage>
        <taxon>unclassified sequences</taxon>
        <taxon>metagenomes</taxon>
        <taxon>ecological metagenomes</taxon>
    </lineage>
</organism>
<feature type="region of interest" description="Disordered" evidence="1">
    <location>
        <begin position="169"/>
        <end position="203"/>
    </location>
</feature>
<proteinExistence type="predicted"/>
<name>A0A6J7LAC0_9ZZZZ</name>
<evidence type="ECO:0000313" key="2">
    <source>
        <dbReference type="EMBL" id="CAB4965260.1"/>
    </source>
</evidence>
<protein>
    <submittedName>
        <fullName evidence="2">Unannotated protein</fullName>
    </submittedName>
</protein>
<dbReference type="EMBL" id="CAFBNR010000050">
    <property type="protein sequence ID" value="CAB4965260.1"/>
    <property type="molecule type" value="Genomic_DNA"/>
</dbReference>
<reference evidence="2" key="1">
    <citation type="submission" date="2020-05" db="EMBL/GenBank/DDBJ databases">
        <authorList>
            <person name="Chiriac C."/>
            <person name="Salcher M."/>
            <person name="Ghai R."/>
            <person name="Kavagutti S V."/>
        </authorList>
    </citation>
    <scope>NUCLEOTIDE SEQUENCE</scope>
</reference>
<gene>
    <name evidence="2" type="ORF">UFOPK3879_01033</name>
</gene>
<evidence type="ECO:0000256" key="1">
    <source>
        <dbReference type="SAM" id="MobiDB-lite"/>
    </source>
</evidence>